<feature type="region of interest" description="Disordered" evidence="1">
    <location>
        <begin position="283"/>
        <end position="357"/>
    </location>
</feature>
<evidence type="ECO:0008006" key="4">
    <source>
        <dbReference type="Google" id="ProtNLM"/>
    </source>
</evidence>
<reference evidence="2 3" key="1">
    <citation type="journal article" date="2017" name="Mol. Ecol.">
        <title>Comparative and population genomic landscape of Phellinus noxius: A hypervariable fungus causing root rot in trees.</title>
        <authorList>
            <person name="Chung C.L."/>
            <person name="Lee T.J."/>
            <person name="Akiba M."/>
            <person name="Lee H.H."/>
            <person name="Kuo T.H."/>
            <person name="Liu D."/>
            <person name="Ke H.M."/>
            <person name="Yokoi T."/>
            <person name="Roa M.B."/>
            <person name="Lu M.J."/>
            <person name="Chang Y.Y."/>
            <person name="Ann P.J."/>
            <person name="Tsai J.N."/>
            <person name="Chen C.Y."/>
            <person name="Tzean S.S."/>
            <person name="Ota Y."/>
            <person name="Hattori T."/>
            <person name="Sahashi N."/>
            <person name="Liou R.F."/>
            <person name="Kikuchi T."/>
            <person name="Tsai I.J."/>
        </authorList>
    </citation>
    <scope>NUCLEOTIDE SEQUENCE [LARGE SCALE GENOMIC DNA]</scope>
    <source>
        <strain evidence="2 3">FFPRI411160</strain>
    </source>
</reference>
<feature type="compositionally biased region" description="Basic and acidic residues" evidence="1">
    <location>
        <begin position="20"/>
        <end position="53"/>
    </location>
</feature>
<feature type="compositionally biased region" description="Low complexity" evidence="1">
    <location>
        <begin position="288"/>
        <end position="312"/>
    </location>
</feature>
<accession>A0A286UBX7</accession>
<feature type="region of interest" description="Disordered" evidence="1">
    <location>
        <begin position="385"/>
        <end position="515"/>
    </location>
</feature>
<dbReference type="Gene3D" id="3.30.160.60">
    <property type="entry name" value="Classic Zinc Finger"/>
    <property type="match status" value="1"/>
</dbReference>
<organism evidence="2 3">
    <name type="scientific">Pyrrhoderma noxium</name>
    <dbReference type="NCBI Taxonomy" id="2282107"/>
    <lineage>
        <taxon>Eukaryota</taxon>
        <taxon>Fungi</taxon>
        <taxon>Dikarya</taxon>
        <taxon>Basidiomycota</taxon>
        <taxon>Agaricomycotina</taxon>
        <taxon>Agaricomycetes</taxon>
        <taxon>Hymenochaetales</taxon>
        <taxon>Hymenochaetaceae</taxon>
        <taxon>Pyrrhoderma</taxon>
    </lineage>
</organism>
<evidence type="ECO:0000256" key="1">
    <source>
        <dbReference type="SAM" id="MobiDB-lite"/>
    </source>
</evidence>
<evidence type="ECO:0000313" key="2">
    <source>
        <dbReference type="EMBL" id="PAV17034.1"/>
    </source>
</evidence>
<proteinExistence type="predicted"/>
<feature type="compositionally biased region" description="Polar residues" evidence="1">
    <location>
        <begin position="313"/>
        <end position="343"/>
    </location>
</feature>
<gene>
    <name evidence="2" type="ORF">PNOK_0709800</name>
</gene>
<keyword evidence="3" id="KW-1185">Reference proteome</keyword>
<comment type="caution">
    <text evidence="2">The sequence shown here is derived from an EMBL/GenBank/DDBJ whole genome shotgun (WGS) entry which is preliminary data.</text>
</comment>
<dbReference type="Proteomes" id="UP000217199">
    <property type="component" value="Unassembled WGS sequence"/>
</dbReference>
<feature type="compositionally biased region" description="Low complexity" evidence="1">
    <location>
        <begin position="500"/>
        <end position="510"/>
    </location>
</feature>
<feature type="compositionally biased region" description="Pro residues" evidence="1">
    <location>
        <begin position="476"/>
        <end position="486"/>
    </location>
</feature>
<feature type="compositionally biased region" description="Low complexity" evidence="1">
    <location>
        <begin position="406"/>
        <end position="418"/>
    </location>
</feature>
<feature type="compositionally biased region" description="Low complexity" evidence="1">
    <location>
        <begin position="527"/>
        <end position="544"/>
    </location>
</feature>
<dbReference type="OrthoDB" id="8922241at2759"/>
<feature type="compositionally biased region" description="Basic and acidic residues" evidence="1">
    <location>
        <begin position="436"/>
        <end position="445"/>
    </location>
</feature>
<feature type="compositionally biased region" description="Polar residues" evidence="1">
    <location>
        <begin position="461"/>
        <end position="472"/>
    </location>
</feature>
<feature type="region of interest" description="Disordered" evidence="1">
    <location>
        <begin position="1"/>
        <end position="108"/>
    </location>
</feature>
<protein>
    <recommendedName>
        <fullName evidence="4">C2H2-type domain-containing protein</fullName>
    </recommendedName>
</protein>
<sequence length="623" mass="68887">MLSVNAMLNHPDSASGPVPAHHDFDTQPSPKRGDHERAGGPMHTHEHRSERGQSQETAYFSISDYEDDPNSRFKKRKFYSTVPPTTTPGPGPSSVYAAGNHPTTDRYASPSQLLIRGTLPRHSAEDEGGTSFVGDDDLENDDIDLRLNLDRVRVRNSSEMTRYPLYQEDAQNHTHIRSVSASVDHRNRDRGYVRSRGYTASSISSFASGIPSSNKSLTPSRFADLLPGTPDNNRIAEYCSNQLAERAKLAEIQASKEASRAPLPRLTPIRTSNFTYTHDDTLSRHRLSSGSHVPPASSSSSSSSYALQSISPQLPNGLSRSYANKQPSRTQPLSPPSSVISMPTPSPPLQPIDAVRPKTNYARRATYLSGISPLDRGKSFISTYTNKLSDQERTSPPAHLRKEMHASSSGASSSSSKSRLGRKEPPNDLMTEDEESRFVAERKYDQQQVGPERARKRSKSFAETSVPPSMQISPAVPLPPLGPLSVPPRARGRSSPPPRSSESSSTTLPPLKGPIKRIGIETLPSIRSAASKSSAKSSPSESQALPNEPGYEKYINIGSDYYKCMEDEEILHTRRTVMRHEEIHQGKRVECQYCFAKVSRRDAMLRHQRNTCTMIPPHLKERM</sequence>
<dbReference type="AlphaFoldDB" id="A0A286UBX7"/>
<name>A0A286UBX7_9AGAM</name>
<feature type="region of interest" description="Disordered" evidence="1">
    <location>
        <begin position="527"/>
        <end position="550"/>
    </location>
</feature>
<dbReference type="InParanoid" id="A0A286UBX7"/>
<evidence type="ECO:0000313" key="3">
    <source>
        <dbReference type="Proteomes" id="UP000217199"/>
    </source>
</evidence>
<dbReference type="EMBL" id="NBII01000007">
    <property type="protein sequence ID" value="PAV17034.1"/>
    <property type="molecule type" value="Genomic_DNA"/>
</dbReference>